<organism evidence="3 4">
    <name type="scientific">Coniochaeta hoffmannii</name>
    <dbReference type="NCBI Taxonomy" id="91930"/>
    <lineage>
        <taxon>Eukaryota</taxon>
        <taxon>Fungi</taxon>
        <taxon>Dikarya</taxon>
        <taxon>Ascomycota</taxon>
        <taxon>Pezizomycotina</taxon>
        <taxon>Sordariomycetes</taxon>
        <taxon>Sordariomycetidae</taxon>
        <taxon>Coniochaetales</taxon>
        <taxon>Coniochaetaceae</taxon>
        <taxon>Coniochaeta</taxon>
    </lineage>
</organism>
<gene>
    <name evidence="3" type="ORF">NKR19_g9232</name>
</gene>
<reference evidence="3" key="1">
    <citation type="submission" date="2022-07" db="EMBL/GenBank/DDBJ databases">
        <title>Fungi with potential for degradation of polypropylene.</title>
        <authorList>
            <person name="Gostincar C."/>
        </authorList>
    </citation>
    <scope>NUCLEOTIDE SEQUENCE</scope>
    <source>
        <strain evidence="3">EXF-13287</strain>
    </source>
</reference>
<dbReference type="PROSITE" id="PS50090">
    <property type="entry name" value="MYB_LIKE"/>
    <property type="match status" value="1"/>
</dbReference>
<feature type="compositionally biased region" description="Basic residues" evidence="1">
    <location>
        <begin position="244"/>
        <end position="257"/>
    </location>
</feature>
<feature type="domain" description="Myb-like" evidence="2">
    <location>
        <begin position="428"/>
        <end position="493"/>
    </location>
</feature>
<dbReference type="AlphaFoldDB" id="A0AA38R426"/>
<dbReference type="EMBL" id="JANBVN010000212">
    <property type="protein sequence ID" value="KAJ9132660.1"/>
    <property type="molecule type" value="Genomic_DNA"/>
</dbReference>
<evidence type="ECO:0000313" key="3">
    <source>
        <dbReference type="EMBL" id="KAJ9132660.1"/>
    </source>
</evidence>
<name>A0AA38R426_9PEZI</name>
<comment type="caution">
    <text evidence="3">The sequence shown here is derived from an EMBL/GenBank/DDBJ whole genome shotgun (WGS) entry which is preliminary data.</text>
</comment>
<accession>A0AA38R426</accession>
<evidence type="ECO:0000313" key="4">
    <source>
        <dbReference type="Proteomes" id="UP001174691"/>
    </source>
</evidence>
<dbReference type="Proteomes" id="UP001174691">
    <property type="component" value="Unassembled WGS sequence"/>
</dbReference>
<feature type="region of interest" description="Disordered" evidence="1">
    <location>
        <begin position="191"/>
        <end position="329"/>
    </location>
</feature>
<dbReference type="InterPro" id="IPR001005">
    <property type="entry name" value="SANT/Myb"/>
</dbReference>
<evidence type="ECO:0000256" key="1">
    <source>
        <dbReference type="SAM" id="MobiDB-lite"/>
    </source>
</evidence>
<proteinExistence type="predicted"/>
<evidence type="ECO:0000259" key="2">
    <source>
        <dbReference type="PROSITE" id="PS50090"/>
    </source>
</evidence>
<feature type="compositionally biased region" description="Low complexity" evidence="1">
    <location>
        <begin position="347"/>
        <end position="367"/>
    </location>
</feature>
<feature type="region of interest" description="Disordered" evidence="1">
    <location>
        <begin position="347"/>
        <end position="381"/>
    </location>
</feature>
<sequence length="512" mass="55113">MAATRLQAFDVSGMEANHDSAHVLMPYQTDYQAATEGHYSLTDLPASSSFQDGAYVSPVVFPGTGFSASQWVPPTYGQTAQELYTWPSACHTSTFTGGEDYQTDVPQGLPNLSLPYESNWGYANGPTTMPLGSVTDAGQTSFPAATEGSIYTGRSFSSTGTVGGSFSSTFSSSFGDNLSFTDAYPPRAFHNSTPFDRIQELPSSPSSPENHFASSASSPATMPHGTDSEAAYSSSEALPLVASRVKRKTSSKGRKKLPNTTARSRNARKRLSPPPASKSSAIGKGRVIAPATMSSAIPRHSRNTRRNGILTTSTPEQATPEAQAHPTHPQLKIARQAQLRPVLAAPRPRLGLPAPSSAPSSAASPAASPEPSPAPTSPGTRRWTYQDQLLVHHRQAGMGYSQIKELCGFKEAVSTLRGRYRALTKPKEARVRKPVWTDTDLRLLEEGVRSFASGASDLHTAKIPWMRVAAYIKDNGGYHFGNSTCRKRWDELVAAEVASGKAPRRPFYQQWS</sequence>
<protein>
    <recommendedName>
        <fullName evidence="2">Myb-like domain-containing protein</fullName>
    </recommendedName>
</protein>
<keyword evidence="4" id="KW-1185">Reference proteome</keyword>
<feature type="compositionally biased region" description="Polar residues" evidence="1">
    <location>
        <begin position="201"/>
        <end position="220"/>
    </location>
</feature>